<keyword evidence="2" id="KW-0479">Metal-binding</keyword>
<sequence>MARFTAFLDACVLVPIAPADTMLRLAERGLFRPTWSEKVINEAQIALEKIHPGVDPNRFQYRFASMNEAFDDALITGWEPLTTGLALPDPGDAHVLAAAILGRADVIVTQNLKDFPSEVLSPFGIDAVSTDDFLLDQLGLSRSVVQQVIAEQAASMKAPPVDIETLLAQIARSGAPRFAHAAQPEATAP</sequence>
<dbReference type="InterPro" id="IPR029060">
    <property type="entry name" value="PIN-like_dom_sf"/>
</dbReference>
<organism evidence="7 8">
    <name type="scientific">Microbacterium mitrae</name>
    <dbReference type="NCBI Taxonomy" id="664640"/>
    <lineage>
        <taxon>Bacteria</taxon>
        <taxon>Bacillati</taxon>
        <taxon>Actinomycetota</taxon>
        <taxon>Actinomycetes</taxon>
        <taxon>Micrococcales</taxon>
        <taxon>Microbacteriaceae</taxon>
        <taxon>Microbacterium</taxon>
    </lineage>
</organism>
<dbReference type="Pfam" id="PF26343">
    <property type="entry name" value="VapC50_C"/>
    <property type="match status" value="1"/>
</dbReference>
<evidence type="ECO:0000259" key="6">
    <source>
        <dbReference type="Pfam" id="PF26343"/>
    </source>
</evidence>
<dbReference type="GO" id="GO:0004518">
    <property type="term" value="F:nuclease activity"/>
    <property type="evidence" value="ECO:0007669"/>
    <property type="project" value="UniProtKB-KW"/>
</dbReference>
<feature type="domain" description="PIN" evidence="5">
    <location>
        <begin position="7"/>
        <end position="112"/>
    </location>
</feature>
<dbReference type="EMBL" id="VRSW01000004">
    <property type="protein sequence ID" value="TXK03368.1"/>
    <property type="molecule type" value="Genomic_DNA"/>
</dbReference>
<proteinExistence type="predicted"/>
<dbReference type="GO" id="GO:0046872">
    <property type="term" value="F:metal ion binding"/>
    <property type="evidence" value="ECO:0007669"/>
    <property type="project" value="UniProtKB-KW"/>
</dbReference>
<evidence type="ECO:0000256" key="1">
    <source>
        <dbReference type="ARBA" id="ARBA00022722"/>
    </source>
</evidence>
<evidence type="ECO:0000256" key="4">
    <source>
        <dbReference type="ARBA" id="ARBA00022842"/>
    </source>
</evidence>
<evidence type="ECO:0000256" key="3">
    <source>
        <dbReference type="ARBA" id="ARBA00022801"/>
    </source>
</evidence>
<dbReference type="RefSeq" id="WP_147826299.1">
    <property type="nucleotide sequence ID" value="NZ_BAAARG010000001.1"/>
</dbReference>
<gene>
    <name evidence="7" type="ORF">FVP60_10780</name>
</gene>
<evidence type="ECO:0000313" key="7">
    <source>
        <dbReference type="EMBL" id="TXK03368.1"/>
    </source>
</evidence>
<keyword evidence="1" id="KW-0540">Nuclease</keyword>
<feature type="domain" description="VapC50 C-terminal" evidence="6">
    <location>
        <begin position="131"/>
        <end position="183"/>
    </location>
</feature>
<dbReference type="Pfam" id="PF13470">
    <property type="entry name" value="PIN_3"/>
    <property type="match status" value="1"/>
</dbReference>
<evidence type="ECO:0000259" key="5">
    <source>
        <dbReference type="Pfam" id="PF13470"/>
    </source>
</evidence>
<accession>A0A5C8HN39</accession>
<dbReference type="GO" id="GO:0016787">
    <property type="term" value="F:hydrolase activity"/>
    <property type="evidence" value="ECO:0007669"/>
    <property type="project" value="UniProtKB-KW"/>
</dbReference>
<keyword evidence="8" id="KW-1185">Reference proteome</keyword>
<comment type="caution">
    <text evidence="7">The sequence shown here is derived from an EMBL/GenBank/DDBJ whole genome shotgun (WGS) entry which is preliminary data.</text>
</comment>
<reference evidence="7 8" key="1">
    <citation type="submission" date="2019-08" db="EMBL/GenBank/DDBJ databases">
        <authorList>
            <person name="Dong K."/>
        </authorList>
    </citation>
    <scope>NUCLEOTIDE SEQUENCE [LARGE SCALE GENOMIC DNA]</scope>
    <source>
        <strain evidence="7 8">M4-8</strain>
    </source>
</reference>
<dbReference type="InterPro" id="IPR002716">
    <property type="entry name" value="PIN_dom"/>
</dbReference>
<dbReference type="AlphaFoldDB" id="A0A5C8HN39"/>
<keyword evidence="4" id="KW-0460">Magnesium</keyword>
<name>A0A5C8HN39_9MICO</name>
<evidence type="ECO:0000313" key="8">
    <source>
        <dbReference type="Proteomes" id="UP000321196"/>
    </source>
</evidence>
<dbReference type="SUPFAM" id="SSF88723">
    <property type="entry name" value="PIN domain-like"/>
    <property type="match status" value="1"/>
</dbReference>
<dbReference type="Proteomes" id="UP000321196">
    <property type="component" value="Unassembled WGS sequence"/>
</dbReference>
<dbReference type="InterPro" id="IPR058652">
    <property type="entry name" value="VapC50_C"/>
</dbReference>
<protein>
    <submittedName>
        <fullName evidence="7">PIN domain-containing protein</fullName>
    </submittedName>
</protein>
<dbReference type="OrthoDB" id="113459at2"/>
<keyword evidence="3" id="KW-0378">Hydrolase</keyword>
<evidence type="ECO:0000256" key="2">
    <source>
        <dbReference type="ARBA" id="ARBA00022723"/>
    </source>
</evidence>